<keyword evidence="2" id="KW-0472">Membrane</keyword>
<reference evidence="3" key="1">
    <citation type="submission" date="2020-05" db="EMBL/GenBank/DDBJ databases">
        <authorList>
            <person name="Chiriac C."/>
            <person name="Salcher M."/>
            <person name="Ghai R."/>
            <person name="Kavagutti S V."/>
        </authorList>
    </citation>
    <scope>NUCLEOTIDE SEQUENCE</scope>
</reference>
<accession>A0A6J7M2S5</accession>
<proteinExistence type="predicted"/>
<evidence type="ECO:0000313" key="3">
    <source>
        <dbReference type="EMBL" id="CAB4971914.1"/>
    </source>
</evidence>
<protein>
    <submittedName>
        <fullName evidence="3">Unannotated protein</fullName>
    </submittedName>
</protein>
<sequence>MDFVTIVPLILIGAVIFFVFRARANRRKSIALKLWQAEELEQDQRWLAEKSEIAGNPNTGLAELRALLAMDNPNDAMFLPRLTVLRILSQNPSLPVELQAAAINRVSQYESAARIDRSLRSQPSQPESAGGVQGFVGFSTDI</sequence>
<gene>
    <name evidence="3" type="ORF">UFOPK3772_03455</name>
</gene>
<feature type="transmembrane region" description="Helical" evidence="2">
    <location>
        <begin position="6"/>
        <end position="24"/>
    </location>
</feature>
<keyword evidence="2" id="KW-0812">Transmembrane</keyword>
<evidence type="ECO:0000256" key="2">
    <source>
        <dbReference type="SAM" id="Phobius"/>
    </source>
</evidence>
<dbReference type="AlphaFoldDB" id="A0A6J7M2S5"/>
<feature type="region of interest" description="Disordered" evidence="1">
    <location>
        <begin position="117"/>
        <end position="142"/>
    </location>
</feature>
<keyword evidence="2" id="KW-1133">Transmembrane helix</keyword>
<evidence type="ECO:0000256" key="1">
    <source>
        <dbReference type="SAM" id="MobiDB-lite"/>
    </source>
</evidence>
<dbReference type="EMBL" id="CAFBNE010000208">
    <property type="protein sequence ID" value="CAB4971914.1"/>
    <property type="molecule type" value="Genomic_DNA"/>
</dbReference>
<organism evidence="3">
    <name type="scientific">freshwater metagenome</name>
    <dbReference type="NCBI Taxonomy" id="449393"/>
    <lineage>
        <taxon>unclassified sequences</taxon>
        <taxon>metagenomes</taxon>
        <taxon>ecological metagenomes</taxon>
    </lineage>
</organism>
<name>A0A6J7M2S5_9ZZZZ</name>